<keyword evidence="8" id="KW-1185">Reference proteome</keyword>
<dbReference type="RefSeq" id="WP_158216332.1">
    <property type="nucleotide sequence ID" value="NZ_JBKZBR010000012.1"/>
</dbReference>
<dbReference type="InterPro" id="IPR027417">
    <property type="entry name" value="P-loop_NTPase"/>
</dbReference>
<dbReference type="GO" id="GO:0055085">
    <property type="term" value="P:transmembrane transport"/>
    <property type="evidence" value="ECO:0007669"/>
    <property type="project" value="UniProtKB-ARBA"/>
</dbReference>
<comment type="similarity">
    <text evidence="1">Belongs to the ABC transporter superfamily.</text>
</comment>
<evidence type="ECO:0000313" key="8">
    <source>
        <dbReference type="Proteomes" id="UP000216725"/>
    </source>
</evidence>
<evidence type="ECO:0000256" key="2">
    <source>
        <dbReference type="ARBA" id="ARBA00022448"/>
    </source>
</evidence>
<dbReference type="PANTHER" id="PTHR43776">
    <property type="entry name" value="TRANSPORT ATP-BINDING PROTEIN"/>
    <property type="match status" value="1"/>
</dbReference>
<dbReference type="Pfam" id="PF00005">
    <property type="entry name" value="ABC_tran"/>
    <property type="match status" value="1"/>
</dbReference>
<dbReference type="InterPro" id="IPR050319">
    <property type="entry name" value="ABC_transp_ATP-bind"/>
</dbReference>
<evidence type="ECO:0000256" key="1">
    <source>
        <dbReference type="ARBA" id="ARBA00005417"/>
    </source>
</evidence>
<proteinExistence type="inferred from homology"/>
<dbReference type="SUPFAM" id="SSF52540">
    <property type="entry name" value="P-loop containing nucleoside triphosphate hydrolases"/>
    <property type="match status" value="1"/>
</dbReference>
<dbReference type="GO" id="GO:0005524">
    <property type="term" value="F:ATP binding"/>
    <property type="evidence" value="ECO:0007669"/>
    <property type="project" value="UniProtKB-KW"/>
</dbReference>
<evidence type="ECO:0000313" key="7">
    <source>
        <dbReference type="EMBL" id="OZG51655.1"/>
    </source>
</evidence>
<dbReference type="InterPro" id="IPR017871">
    <property type="entry name" value="ABC_transporter-like_CS"/>
</dbReference>
<accession>A0A261EXT4</accession>
<gene>
    <name evidence="7" type="ORF">PSRA_1052</name>
</gene>
<organism evidence="7 8">
    <name type="scientific">Pseudoscardovia radai</name>
    <dbReference type="NCBI Taxonomy" id="987066"/>
    <lineage>
        <taxon>Bacteria</taxon>
        <taxon>Bacillati</taxon>
        <taxon>Actinomycetota</taxon>
        <taxon>Actinomycetes</taxon>
        <taxon>Bifidobacteriales</taxon>
        <taxon>Bifidobacteriaceae</taxon>
        <taxon>Pseudoscardovia</taxon>
    </lineage>
</organism>
<feature type="region of interest" description="Disordered" evidence="5">
    <location>
        <begin position="279"/>
        <end position="298"/>
    </location>
</feature>
<dbReference type="GO" id="GO:0016887">
    <property type="term" value="F:ATP hydrolysis activity"/>
    <property type="evidence" value="ECO:0007669"/>
    <property type="project" value="InterPro"/>
</dbReference>
<name>A0A261EXT4_9BIFI</name>
<dbReference type="CDD" id="cd03257">
    <property type="entry name" value="ABC_NikE_OppD_transporters"/>
    <property type="match status" value="1"/>
</dbReference>
<evidence type="ECO:0000259" key="6">
    <source>
        <dbReference type="PROSITE" id="PS50893"/>
    </source>
</evidence>
<dbReference type="PROSITE" id="PS50893">
    <property type="entry name" value="ABC_TRANSPORTER_2"/>
    <property type="match status" value="1"/>
</dbReference>
<keyword evidence="3" id="KW-0547">Nucleotide-binding</keyword>
<dbReference type="InterPro" id="IPR003439">
    <property type="entry name" value="ABC_transporter-like_ATP-bd"/>
</dbReference>
<keyword evidence="2" id="KW-0813">Transport</keyword>
<evidence type="ECO:0000256" key="5">
    <source>
        <dbReference type="SAM" id="MobiDB-lite"/>
    </source>
</evidence>
<dbReference type="AlphaFoldDB" id="A0A261EXT4"/>
<reference evidence="7 8" key="1">
    <citation type="journal article" date="2017" name="BMC Genomics">
        <title>Comparative genomic and phylogenomic analyses of the Bifidobacteriaceae family.</title>
        <authorList>
            <person name="Lugli G.A."/>
            <person name="Milani C."/>
            <person name="Turroni F."/>
            <person name="Duranti S."/>
            <person name="Mancabelli L."/>
            <person name="Mangifesta M."/>
            <person name="Ferrario C."/>
            <person name="Modesto M."/>
            <person name="Mattarelli P."/>
            <person name="Jiri K."/>
            <person name="van Sinderen D."/>
            <person name="Ventura M."/>
        </authorList>
    </citation>
    <scope>NUCLEOTIDE SEQUENCE [LARGE SCALE GENOMIC DNA]</scope>
    <source>
        <strain evidence="7 8">DSM 24742</strain>
    </source>
</reference>
<dbReference type="Gene3D" id="3.40.50.300">
    <property type="entry name" value="P-loop containing nucleotide triphosphate hydrolases"/>
    <property type="match status" value="1"/>
</dbReference>
<dbReference type="InterPro" id="IPR003593">
    <property type="entry name" value="AAA+_ATPase"/>
</dbReference>
<evidence type="ECO:0000256" key="4">
    <source>
        <dbReference type="ARBA" id="ARBA00022840"/>
    </source>
</evidence>
<dbReference type="EMBL" id="MWWR01000007">
    <property type="protein sequence ID" value="OZG51655.1"/>
    <property type="molecule type" value="Genomic_DNA"/>
</dbReference>
<dbReference type="SMART" id="SM00382">
    <property type="entry name" value="AAA"/>
    <property type="match status" value="1"/>
</dbReference>
<dbReference type="OrthoDB" id="8481147at2"/>
<feature type="compositionally biased region" description="Basic and acidic residues" evidence="5">
    <location>
        <begin position="287"/>
        <end position="298"/>
    </location>
</feature>
<protein>
    <submittedName>
        <fullName evidence="7">Dipeptide/oligopeptide/nickel ABC transporter ATP-binding protein</fullName>
    </submittedName>
</protein>
<dbReference type="Proteomes" id="UP000216725">
    <property type="component" value="Unassembled WGS sequence"/>
</dbReference>
<dbReference type="PROSITE" id="PS00211">
    <property type="entry name" value="ABC_TRANSPORTER_1"/>
    <property type="match status" value="1"/>
</dbReference>
<evidence type="ECO:0000256" key="3">
    <source>
        <dbReference type="ARBA" id="ARBA00022741"/>
    </source>
</evidence>
<keyword evidence="4 7" id="KW-0067">ATP-binding</keyword>
<feature type="region of interest" description="Disordered" evidence="5">
    <location>
        <begin position="1"/>
        <end position="24"/>
    </location>
</feature>
<feature type="domain" description="ABC transporter" evidence="6">
    <location>
        <begin position="28"/>
        <end position="279"/>
    </location>
</feature>
<dbReference type="PANTHER" id="PTHR43776:SF7">
    <property type="entry name" value="D,D-DIPEPTIDE TRANSPORT ATP-BINDING PROTEIN DDPF-RELATED"/>
    <property type="match status" value="1"/>
</dbReference>
<sequence length="298" mass="32879">MKENDTPRTTDTPASGLPGAARRPEPIVQVNDLCKDYVTRGFTNGASSVFHAVKNVSFELYPRQTYALVGESGSGKSTTGRMVCALERPTSGSASFEGRAYTDDSPALLRKGIRSKIQMVFQDPFSALNPRKTIGNALVEAMEIQRIGSSRADRRDRAVAMLERVGLSSAHMDRFPHQFSGGQLQRVTIARALAVEPRVLILDESVSALDVSVQAQVLNLLQDLKDDLGLSYLFITHDLSVVRFIADRVGVLRHGELVEEDDVASIFRNPRTDYTRRLLDSIPLPDPTDRRLMDGPPQ</sequence>
<comment type="caution">
    <text evidence="7">The sequence shown here is derived from an EMBL/GenBank/DDBJ whole genome shotgun (WGS) entry which is preliminary data.</text>
</comment>